<proteinExistence type="predicted"/>
<comment type="caution">
    <text evidence="1">The sequence shown here is derived from an EMBL/GenBank/DDBJ whole genome shotgun (WGS) entry which is preliminary data.</text>
</comment>
<dbReference type="AlphaFoldDB" id="A0A4Y2KHA6"/>
<sequence>MVLDPVSPSPKFCVLPADGLLTPTMCIRSTYMTDLQWTWVSKPRISGSLPKARPANHSGPRIRLGCLHQFEVFMETSNLKERNNFISIPIV</sequence>
<dbReference type="Proteomes" id="UP000499080">
    <property type="component" value="Unassembled WGS sequence"/>
</dbReference>
<evidence type="ECO:0000313" key="2">
    <source>
        <dbReference type="Proteomes" id="UP000499080"/>
    </source>
</evidence>
<evidence type="ECO:0000313" key="1">
    <source>
        <dbReference type="EMBL" id="GBN01126.1"/>
    </source>
</evidence>
<keyword evidence="2" id="KW-1185">Reference proteome</keyword>
<dbReference type="EMBL" id="BGPR01004585">
    <property type="protein sequence ID" value="GBN01126.1"/>
    <property type="molecule type" value="Genomic_DNA"/>
</dbReference>
<accession>A0A4Y2KHA6</accession>
<gene>
    <name evidence="1" type="ORF">AVEN_189192_1</name>
</gene>
<reference evidence="1 2" key="1">
    <citation type="journal article" date="2019" name="Sci. Rep.">
        <title>Orb-weaving spider Araneus ventricosus genome elucidates the spidroin gene catalogue.</title>
        <authorList>
            <person name="Kono N."/>
            <person name="Nakamura H."/>
            <person name="Ohtoshi R."/>
            <person name="Moran D.A.P."/>
            <person name="Shinohara A."/>
            <person name="Yoshida Y."/>
            <person name="Fujiwara M."/>
            <person name="Mori M."/>
            <person name="Tomita M."/>
            <person name="Arakawa K."/>
        </authorList>
    </citation>
    <scope>NUCLEOTIDE SEQUENCE [LARGE SCALE GENOMIC DNA]</scope>
</reference>
<organism evidence="1 2">
    <name type="scientific">Araneus ventricosus</name>
    <name type="common">Orbweaver spider</name>
    <name type="synonym">Epeira ventricosa</name>
    <dbReference type="NCBI Taxonomy" id="182803"/>
    <lineage>
        <taxon>Eukaryota</taxon>
        <taxon>Metazoa</taxon>
        <taxon>Ecdysozoa</taxon>
        <taxon>Arthropoda</taxon>
        <taxon>Chelicerata</taxon>
        <taxon>Arachnida</taxon>
        <taxon>Araneae</taxon>
        <taxon>Araneomorphae</taxon>
        <taxon>Entelegynae</taxon>
        <taxon>Araneoidea</taxon>
        <taxon>Araneidae</taxon>
        <taxon>Araneus</taxon>
    </lineage>
</organism>
<protein>
    <submittedName>
        <fullName evidence="1">Uncharacterized protein</fullName>
    </submittedName>
</protein>
<name>A0A4Y2KHA6_ARAVE</name>